<comment type="caution">
    <text evidence="2">The sequence shown here is derived from an EMBL/GenBank/DDBJ whole genome shotgun (WGS) entry which is preliminary data.</text>
</comment>
<dbReference type="PANTHER" id="PTHR43513">
    <property type="entry name" value="DIHYDROOROTATE DEHYDROGENASE B (NAD(+)), ELECTRON TRANSFER SUBUNIT"/>
    <property type="match status" value="1"/>
</dbReference>
<dbReference type="SUPFAM" id="SSF63380">
    <property type="entry name" value="Riboflavin synthase domain-like"/>
    <property type="match status" value="1"/>
</dbReference>
<protein>
    <recommendedName>
        <fullName evidence="1">FAD-binding FR-type domain-containing protein</fullName>
    </recommendedName>
</protein>
<dbReference type="PROSITE" id="PS51384">
    <property type="entry name" value="FAD_FR"/>
    <property type="match status" value="1"/>
</dbReference>
<dbReference type="AlphaFoldDB" id="X1R0Q8"/>
<feature type="domain" description="FAD-binding FR-type" evidence="1">
    <location>
        <begin position="1"/>
        <end position="84"/>
    </location>
</feature>
<dbReference type="EMBL" id="BARV01034071">
    <property type="protein sequence ID" value="GAI56685.1"/>
    <property type="molecule type" value="Genomic_DNA"/>
</dbReference>
<dbReference type="PANTHER" id="PTHR43513:SF3">
    <property type="entry name" value="DIHYDROOROTATE DEHYDROGENASE B (NAD(+)), ELECTRON TRANSFER SUBUNIT-RELATED"/>
    <property type="match status" value="1"/>
</dbReference>
<dbReference type="InterPro" id="IPR050353">
    <property type="entry name" value="PyrK_electron_transfer"/>
</dbReference>
<evidence type="ECO:0000313" key="2">
    <source>
        <dbReference type="EMBL" id="GAI56685.1"/>
    </source>
</evidence>
<name>X1R0Q8_9ZZZZ</name>
<dbReference type="InterPro" id="IPR017938">
    <property type="entry name" value="Riboflavin_synthase-like_b-brl"/>
</dbReference>
<feature type="non-terminal residue" evidence="2">
    <location>
        <position position="84"/>
    </location>
</feature>
<dbReference type="InterPro" id="IPR017927">
    <property type="entry name" value="FAD-bd_FR_type"/>
</dbReference>
<dbReference type="Gene3D" id="2.40.30.10">
    <property type="entry name" value="Translation factors"/>
    <property type="match status" value="1"/>
</dbReference>
<proteinExistence type="predicted"/>
<sequence>MYKIITKREIAPNIISLEVAAPLIAKRVKPGQFIILLVDERGERIPVTIADYNRENGWIRIIFQVVGKTTAQLSQMNEGDELFA</sequence>
<evidence type="ECO:0000259" key="1">
    <source>
        <dbReference type="PROSITE" id="PS51384"/>
    </source>
</evidence>
<reference evidence="2" key="1">
    <citation type="journal article" date="2014" name="Front. Microbiol.">
        <title>High frequency of phylogenetically diverse reductive dehalogenase-homologous genes in deep subseafloor sedimentary metagenomes.</title>
        <authorList>
            <person name="Kawai M."/>
            <person name="Futagami T."/>
            <person name="Toyoda A."/>
            <person name="Takaki Y."/>
            <person name="Nishi S."/>
            <person name="Hori S."/>
            <person name="Arai W."/>
            <person name="Tsubouchi T."/>
            <person name="Morono Y."/>
            <person name="Uchiyama I."/>
            <person name="Ito T."/>
            <person name="Fujiyama A."/>
            <person name="Inagaki F."/>
            <person name="Takami H."/>
        </authorList>
    </citation>
    <scope>NUCLEOTIDE SEQUENCE</scope>
    <source>
        <strain evidence="2">Expedition CK06-06</strain>
    </source>
</reference>
<accession>X1R0Q8</accession>
<organism evidence="2">
    <name type="scientific">marine sediment metagenome</name>
    <dbReference type="NCBI Taxonomy" id="412755"/>
    <lineage>
        <taxon>unclassified sequences</taxon>
        <taxon>metagenomes</taxon>
        <taxon>ecological metagenomes</taxon>
    </lineage>
</organism>
<dbReference type="GO" id="GO:0016491">
    <property type="term" value="F:oxidoreductase activity"/>
    <property type="evidence" value="ECO:0007669"/>
    <property type="project" value="InterPro"/>
</dbReference>
<gene>
    <name evidence="2" type="ORF">S06H3_53434</name>
</gene>